<protein>
    <recommendedName>
        <fullName evidence="1">DUF4435 domain-containing protein</fullName>
    </recommendedName>
</protein>
<organism evidence="2 3">
    <name type="scientific">Bacillus mycoides</name>
    <dbReference type="NCBI Taxonomy" id="1405"/>
    <lineage>
        <taxon>Bacteria</taxon>
        <taxon>Bacillati</taxon>
        <taxon>Bacillota</taxon>
        <taxon>Bacilli</taxon>
        <taxon>Bacillales</taxon>
        <taxon>Bacillaceae</taxon>
        <taxon>Bacillus</taxon>
        <taxon>Bacillus cereus group</taxon>
    </lineage>
</organism>
<accession>A0AAP8KUZ4</accession>
<dbReference type="Proteomes" id="UP000236165">
    <property type="component" value="Unassembled WGS sequence"/>
</dbReference>
<dbReference type="RefSeq" id="WP_088038415.1">
    <property type="nucleotide sequence ID" value="NZ_MKZP01000035.1"/>
</dbReference>
<gene>
    <name evidence="2" type="ORF">BACWE_26530</name>
</gene>
<feature type="domain" description="DUF4435" evidence="1">
    <location>
        <begin position="23"/>
        <end position="255"/>
    </location>
</feature>
<dbReference type="InterPro" id="IPR029492">
    <property type="entry name" value="DUF4435"/>
</dbReference>
<name>A0AAP8KUZ4_BACMY</name>
<dbReference type="EMBL" id="MKZQ01000031">
    <property type="protein sequence ID" value="PJN70473.1"/>
    <property type="molecule type" value="Genomic_DNA"/>
</dbReference>
<reference evidence="2 3" key="1">
    <citation type="submission" date="2016-10" db="EMBL/GenBank/DDBJ databases">
        <title>Genome Sequence of Bacillus weihenstephanensis GM6LP.</title>
        <authorList>
            <person name="Poehlein A."/>
            <person name="Wemheuer F."/>
            <person name="Hollensteiner J."/>
            <person name="Wemheuer B."/>
        </authorList>
    </citation>
    <scope>NUCLEOTIDE SEQUENCE [LARGE SCALE GENOMIC DNA]</scope>
    <source>
        <strain evidence="2 3">GM6LP</strain>
    </source>
</reference>
<proteinExistence type="predicted"/>
<comment type="caution">
    <text evidence="2">The sequence shown here is derived from an EMBL/GenBank/DDBJ whole genome shotgun (WGS) entry which is preliminary data.</text>
</comment>
<sequence length="293" mass="34186">MSIPSFSQKAKISKAILYSSYNDVTFYVEDETMEHAYVNILNRLFNDEIKVTRVFPAGGKRGVLDALDLFRAGKIPSIQNKCFFIVDRDLDPFVDIDMKDDDLLIYLQWYCIENYFIEKSAVAATLQWKLNKAPEKAEEVINFDGWFERVKKDLFDLFVAYVLCRKYGLGENVHRAEYKFLEDKGYCVDREKFAQYLTQLKEKFYERGLGNEEAFNEEFIQIAKRIRENTTDVYNELISGKYLFASLEKYCTHICGKKVDKDLLLGSLVEKFPISRLDFIKDRVLKGVEVPSA</sequence>
<dbReference type="Pfam" id="PF14491">
    <property type="entry name" value="DUF4435"/>
    <property type="match status" value="1"/>
</dbReference>
<evidence type="ECO:0000259" key="1">
    <source>
        <dbReference type="Pfam" id="PF14491"/>
    </source>
</evidence>
<evidence type="ECO:0000313" key="2">
    <source>
        <dbReference type="EMBL" id="PJN70473.1"/>
    </source>
</evidence>
<dbReference type="AlphaFoldDB" id="A0AAP8KUZ4"/>
<evidence type="ECO:0000313" key="3">
    <source>
        <dbReference type="Proteomes" id="UP000236165"/>
    </source>
</evidence>